<name>A0A4R7K2P3_9GAMM</name>
<feature type="region of interest" description="Disordered" evidence="7">
    <location>
        <begin position="23"/>
        <end position="45"/>
    </location>
</feature>
<evidence type="ECO:0000256" key="3">
    <source>
        <dbReference type="ARBA" id="ARBA00023136"/>
    </source>
</evidence>
<evidence type="ECO:0000313" key="9">
    <source>
        <dbReference type="Proteomes" id="UP000295830"/>
    </source>
</evidence>
<evidence type="ECO:0000256" key="1">
    <source>
        <dbReference type="ARBA" id="ARBA00004459"/>
    </source>
</evidence>
<comment type="subcellular location">
    <subcellularLocation>
        <location evidence="1">Cell outer membrane</location>
        <topology evidence="1">Lipid-anchor</topology>
    </subcellularLocation>
</comment>
<evidence type="ECO:0000256" key="4">
    <source>
        <dbReference type="ARBA" id="ARBA00023139"/>
    </source>
</evidence>
<protein>
    <recommendedName>
        <fullName evidence="10">Lipoprotein</fullName>
    </recommendedName>
</protein>
<accession>A0A4R7K2P3</accession>
<dbReference type="PROSITE" id="PS51257">
    <property type="entry name" value="PROKAR_LIPOPROTEIN"/>
    <property type="match status" value="1"/>
</dbReference>
<dbReference type="AlphaFoldDB" id="A0A4R7K2P3"/>
<proteinExistence type="predicted"/>
<reference evidence="8 9" key="1">
    <citation type="submission" date="2019-03" db="EMBL/GenBank/DDBJ databases">
        <title>Genomic Encyclopedia of Type Strains, Phase IV (KMG-IV): sequencing the most valuable type-strain genomes for metagenomic binning, comparative biology and taxonomic classification.</title>
        <authorList>
            <person name="Goeker M."/>
        </authorList>
    </citation>
    <scope>NUCLEOTIDE SEQUENCE [LARGE SCALE GENOMIC DNA]</scope>
    <source>
        <strain evidence="8 9">DSM 15505</strain>
    </source>
</reference>
<keyword evidence="5" id="KW-0998">Cell outer membrane</keyword>
<keyword evidence="9" id="KW-1185">Reference proteome</keyword>
<keyword evidence="4" id="KW-0564">Palmitate</keyword>
<keyword evidence="6" id="KW-0449">Lipoprotein</keyword>
<sequence length="45" mass="4719">MRCFAITVTALVLAGVLVMGGCGQKGDLYRDNSATPETAEEDEEG</sequence>
<evidence type="ECO:0000313" key="8">
    <source>
        <dbReference type="EMBL" id="TDT44327.1"/>
    </source>
</evidence>
<organism evidence="8 9">
    <name type="scientific">Halospina denitrificans</name>
    <dbReference type="NCBI Taxonomy" id="332522"/>
    <lineage>
        <taxon>Bacteria</taxon>
        <taxon>Pseudomonadati</taxon>
        <taxon>Pseudomonadota</taxon>
        <taxon>Gammaproteobacteria</taxon>
        <taxon>Halospina</taxon>
    </lineage>
</organism>
<dbReference type="InterPro" id="IPR032831">
    <property type="entry name" value="LptM_cons"/>
</dbReference>
<evidence type="ECO:0008006" key="10">
    <source>
        <dbReference type="Google" id="ProtNLM"/>
    </source>
</evidence>
<comment type="caution">
    <text evidence="8">The sequence shown here is derived from an EMBL/GenBank/DDBJ whole genome shotgun (WGS) entry which is preliminary data.</text>
</comment>
<evidence type="ECO:0000256" key="5">
    <source>
        <dbReference type="ARBA" id="ARBA00023237"/>
    </source>
</evidence>
<evidence type="ECO:0000256" key="6">
    <source>
        <dbReference type="ARBA" id="ARBA00023288"/>
    </source>
</evidence>
<evidence type="ECO:0000256" key="2">
    <source>
        <dbReference type="ARBA" id="ARBA00022729"/>
    </source>
</evidence>
<keyword evidence="2" id="KW-0732">Signal</keyword>
<dbReference type="EMBL" id="SOAX01000001">
    <property type="protein sequence ID" value="TDT44327.1"/>
    <property type="molecule type" value="Genomic_DNA"/>
</dbReference>
<evidence type="ECO:0000256" key="7">
    <source>
        <dbReference type="SAM" id="MobiDB-lite"/>
    </source>
</evidence>
<dbReference type="RefSeq" id="WP_166645959.1">
    <property type="nucleotide sequence ID" value="NZ_SOAX01000001.1"/>
</dbReference>
<dbReference type="NCBIfam" id="NF047847">
    <property type="entry name" value="SS_mature_LptM"/>
    <property type="match status" value="1"/>
</dbReference>
<gene>
    <name evidence="8" type="ORF">DES49_0429</name>
</gene>
<keyword evidence="3" id="KW-0472">Membrane</keyword>
<dbReference type="Proteomes" id="UP000295830">
    <property type="component" value="Unassembled WGS sequence"/>
</dbReference>